<evidence type="ECO:0000256" key="1">
    <source>
        <dbReference type="ARBA" id="ARBA00035644"/>
    </source>
</evidence>
<dbReference type="Gene3D" id="3.40.50.80">
    <property type="entry name" value="Nucleotide-binding domain of ferredoxin-NADP reductase (FNR) module"/>
    <property type="match status" value="1"/>
</dbReference>
<evidence type="ECO:0000313" key="4">
    <source>
        <dbReference type="Proteomes" id="UP000238007"/>
    </source>
</evidence>
<dbReference type="Proteomes" id="UP000238007">
    <property type="component" value="Unassembled WGS sequence"/>
</dbReference>
<dbReference type="InterPro" id="IPR013113">
    <property type="entry name" value="SIP_FAD-bd"/>
</dbReference>
<dbReference type="InterPro" id="IPR017927">
    <property type="entry name" value="FAD-bd_FR_type"/>
</dbReference>
<dbReference type="EMBL" id="PVTP01000005">
    <property type="protein sequence ID" value="PRY77737.1"/>
    <property type="molecule type" value="Genomic_DNA"/>
</dbReference>
<dbReference type="PANTHER" id="PTHR30157">
    <property type="entry name" value="FERRIC REDUCTASE, NADPH-DEPENDENT"/>
    <property type="match status" value="1"/>
</dbReference>
<dbReference type="AlphaFoldDB" id="A0A2T0VZD8"/>
<dbReference type="InterPro" id="IPR007037">
    <property type="entry name" value="SIP_rossman_dom"/>
</dbReference>
<gene>
    <name evidence="3" type="ORF">CLV80_105221</name>
</gene>
<dbReference type="InterPro" id="IPR017938">
    <property type="entry name" value="Riboflavin_synthase-like_b-brl"/>
</dbReference>
<name>A0A2T0VZD8_9RHOB</name>
<dbReference type="RefSeq" id="WP_106357385.1">
    <property type="nucleotide sequence ID" value="NZ_PVTP01000005.1"/>
</dbReference>
<dbReference type="Pfam" id="PF04954">
    <property type="entry name" value="SIP"/>
    <property type="match status" value="1"/>
</dbReference>
<protein>
    <submittedName>
        <fullName evidence="3">NADPH-dependent ferric siderophore reductase</fullName>
    </submittedName>
</protein>
<organism evidence="3 4">
    <name type="scientific">Yoonia maritima</name>
    <dbReference type="NCBI Taxonomy" id="1435347"/>
    <lineage>
        <taxon>Bacteria</taxon>
        <taxon>Pseudomonadati</taxon>
        <taxon>Pseudomonadota</taxon>
        <taxon>Alphaproteobacteria</taxon>
        <taxon>Rhodobacterales</taxon>
        <taxon>Paracoccaceae</taxon>
        <taxon>Yoonia</taxon>
    </lineage>
</organism>
<keyword evidence="4" id="KW-1185">Reference proteome</keyword>
<dbReference type="PROSITE" id="PS51384">
    <property type="entry name" value="FAD_FR"/>
    <property type="match status" value="1"/>
</dbReference>
<evidence type="ECO:0000313" key="3">
    <source>
        <dbReference type="EMBL" id="PRY77737.1"/>
    </source>
</evidence>
<proteinExistence type="inferred from homology"/>
<accession>A0A2T0VZD8</accession>
<comment type="similarity">
    <text evidence="1">Belongs to the SIP oxidoreductase family.</text>
</comment>
<dbReference type="InterPro" id="IPR039261">
    <property type="entry name" value="FNR_nucleotide-bd"/>
</dbReference>
<dbReference type="CDD" id="cd06193">
    <property type="entry name" value="siderophore_interacting"/>
    <property type="match status" value="1"/>
</dbReference>
<dbReference type="OrthoDB" id="9814826at2"/>
<dbReference type="PANTHER" id="PTHR30157:SF0">
    <property type="entry name" value="NADPH-DEPENDENT FERRIC-CHELATE REDUCTASE"/>
    <property type="match status" value="1"/>
</dbReference>
<dbReference type="SUPFAM" id="SSF63380">
    <property type="entry name" value="Riboflavin synthase domain-like"/>
    <property type="match status" value="1"/>
</dbReference>
<dbReference type="Pfam" id="PF08021">
    <property type="entry name" value="FAD_binding_9"/>
    <property type="match status" value="1"/>
</dbReference>
<comment type="caution">
    <text evidence="3">The sequence shown here is derived from an EMBL/GenBank/DDBJ whole genome shotgun (WGS) entry which is preliminary data.</text>
</comment>
<dbReference type="Gene3D" id="2.40.30.10">
    <property type="entry name" value="Translation factors"/>
    <property type="match status" value="1"/>
</dbReference>
<sequence length="255" mass="28077">MNTTAPQLSDAFRLAELVSIDRPFPSFFRVTMRAPDLQRYTEGGMHFRLLLPPKDRTPVWPYIDETGRARFPTGDDQLHNPVYTFVSVDVAAEQFTFDVYIHEGGRITEWMRNACLGDTIGINGPGGGTMPVADKIIMAGDETALPAIRRILAASAVDVTGAAYIEIGAPEDVQDLKKPAGVDLQWLIRGRDVGPVQALIDNHSNLSVGNPPFVWCGAEKSQVQKARAHFRDTLGIGTDHSYLSGYWRLAKPTVI</sequence>
<dbReference type="GO" id="GO:0016491">
    <property type="term" value="F:oxidoreductase activity"/>
    <property type="evidence" value="ECO:0007669"/>
    <property type="project" value="InterPro"/>
</dbReference>
<reference evidence="3 4" key="1">
    <citation type="submission" date="2018-03" db="EMBL/GenBank/DDBJ databases">
        <title>Genomic Encyclopedia of Archaeal and Bacterial Type Strains, Phase II (KMG-II): from individual species to whole genera.</title>
        <authorList>
            <person name="Goeker M."/>
        </authorList>
    </citation>
    <scope>NUCLEOTIDE SEQUENCE [LARGE SCALE GENOMIC DNA]</scope>
    <source>
        <strain evidence="3 4">DSM 101533</strain>
    </source>
</reference>
<feature type="domain" description="FAD-binding FR-type" evidence="2">
    <location>
        <begin position="10"/>
        <end position="132"/>
    </location>
</feature>
<evidence type="ECO:0000259" key="2">
    <source>
        <dbReference type="PROSITE" id="PS51384"/>
    </source>
</evidence>
<dbReference type="InterPro" id="IPR039374">
    <property type="entry name" value="SIP_fam"/>
</dbReference>